<feature type="domain" description="Phytocyanin" evidence="5">
    <location>
        <begin position="32"/>
        <end position="133"/>
    </location>
</feature>
<reference evidence="6" key="1">
    <citation type="submission" date="2020-05" db="EMBL/GenBank/DDBJ databases">
        <title>WGS assembly of Panicum virgatum.</title>
        <authorList>
            <person name="Lovell J.T."/>
            <person name="Jenkins J."/>
            <person name="Shu S."/>
            <person name="Juenger T.E."/>
            <person name="Schmutz J."/>
        </authorList>
    </citation>
    <scope>NUCLEOTIDE SEQUENCE</scope>
    <source>
        <strain evidence="6">AP13</strain>
    </source>
</reference>
<dbReference type="GO" id="GO:0009055">
    <property type="term" value="F:electron transfer activity"/>
    <property type="evidence" value="ECO:0007669"/>
    <property type="project" value="InterPro"/>
</dbReference>
<dbReference type="EMBL" id="CM029048">
    <property type="protein sequence ID" value="KAG2576604.1"/>
    <property type="molecule type" value="Genomic_DNA"/>
</dbReference>
<organism evidence="6 7">
    <name type="scientific">Panicum virgatum</name>
    <name type="common">Blackwell switchgrass</name>
    <dbReference type="NCBI Taxonomy" id="38727"/>
    <lineage>
        <taxon>Eukaryota</taxon>
        <taxon>Viridiplantae</taxon>
        <taxon>Streptophyta</taxon>
        <taxon>Embryophyta</taxon>
        <taxon>Tracheophyta</taxon>
        <taxon>Spermatophyta</taxon>
        <taxon>Magnoliopsida</taxon>
        <taxon>Liliopsida</taxon>
        <taxon>Poales</taxon>
        <taxon>Poaceae</taxon>
        <taxon>PACMAD clade</taxon>
        <taxon>Panicoideae</taxon>
        <taxon>Panicodae</taxon>
        <taxon>Paniceae</taxon>
        <taxon>Panicinae</taxon>
        <taxon>Panicum</taxon>
        <taxon>Panicum sect. Hiantes</taxon>
    </lineage>
</organism>
<keyword evidence="4" id="KW-1133">Transmembrane helix</keyword>
<dbReference type="PROSITE" id="PS51485">
    <property type="entry name" value="PHYTOCYANIN"/>
    <property type="match status" value="1"/>
</dbReference>
<evidence type="ECO:0000256" key="2">
    <source>
        <dbReference type="ARBA" id="ARBA00023008"/>
    </source>
</evidence>
<dbReference type="InterPro" id="IPR008972">
    <property type="entry name" value="Cupredoxin"/>
</dbReference>
<keyword evidence="4" id="KW-0812">Transmembrane</keyword>
<evidence type="ECO:0000256" key="1">
    <source>
        <dbReference type="ARBA" id="ARBA00022723"/>
    </source>
</evidence>
<dbReference type="PANTHER" id="PTHR33021:SF499">
    <property type="entry name" value="OS12G0150500 PROTEIN"/>
    <property type="match status" value="1"/>
</dbReference>
<sequence length="195" mass="20937">MFLHLVRRIPYAAQDRSSHKQPSLLALSTSSWSAHAGAPGGSWDLRTNLTAWASSIAFRPGDQLVFSYDASAHDVVEVTRDGYLSCSAQRPVSAARMTGTDTIRLDGAGERYFICGVPGHCAAGMKLQVRVSDAECTRTMPPPAPPGAPWLGIRLCPGSPPADGHHDPWRHLLRSSLTSLLVTMVSLLLVGLIIV</sequence>
<feature type="transmembrane region" description="Helical" evidence="4">
    <location>
        <begin position="177"/>
        <end position="194"/>
    </location>
</feature>
<protein>
    <recommendedName>
        <fullName evidence="5">Phytocyanin domain-containing protein</fullName>
    </recommendedName>
</protein>
<dbReference type="GO" id="GO:0046872">
    <property type="term" value="F:metal ion binding"/>
    <property type="evidence" value="ECO:0007669"/>
    <property type="project" value="UniProtKB-KW"/>
</dbReference>
<dbReference type="PROSITE" id="PS00196">
    <property type="entry name" value="COPPER_BLUE"/>
    <property type="match status" value="1"/>
</dbReference>
<dbReference type="AlphaFoldDB" id="A0A8T0QU01"/>
<dbReference type="CDD" id="cd04216">
    <property type="entry name" value="Phytocyanin"/>
    <property type="match status" value="1"/>
</dbReference>
<dbReference type="Pfam" id="PF02298">
    <property type="entry name" value="Cu_bind_like"/>
    <property type="match status" value="1"/>
</dbReference>
<accession>A0A8T0QU01</accession>
<dbReference type="Proteomes" id="UP000823388">
    <property type="component" value="Chromosome 6N"/>
</dbReference>
<evidence type="ECO:0000256" key="3">
    <source>
        <dbReference type="ARBA" id="ARBA00023180"/>
    </source>
</evidence>
<dbReference type="Gene3D" id="2.60.40.420">
    <property type="entry name" value="Cupredoxins - blue copper proteins"/>
    <property type="match status" value="1"/>
</dbReference>
<keyword evidence="4" id="KW-0472">Membrane</keyword>
<dbReference type="PANTHER" id="PTHR33021">
    <property type="entry name" value="BLUE COPPER PROTEIN"/>
    <property type="match status" value="1"/>
</dbReference>
<dbReference type="GO" id="GO:0005886">
    <property type="term" value="C:plasma membrane"/>
    <property type="evidence" value="ECO:0007669"/>
    <property type="project" value="TreeGrafter"/>
</dbReference>
<name>A0A8T0QU01_PANVG</name>
<dbReference type="InterPro" id="IPR028871">
    <property type="entry name" value="BlueCu_1_BS"/>
</dbReference>
<keyword evidence="2" id="KW-0186">Copper</keyword>
<proteinExistence type="predicted"/>
<dbReference type="InterPro" id="IPR003245">
    <property type="entry name" value="Phytocyanin_dom"/>
</dbReference>
<keyword evidence="1" id="KW-0479">Metal-binding</keyword>
<evidence type="ECO:0000313" key="7">
    <source>
        <dbReference type="Proteomes" id="UP000823388"/>
    </source>
</evidence>
<evidence type="ECO:0000259" key="5">
    <source>
        <dbReference type="PROSITE" id="PS51485"/>
    </source>
</evidence>
<dbReference type="InterPro" id="IPR039391">
    <property type="entry name" value="Phytocyanin-like"/>
</dbReference>
<dbReference type="FunFam" id="2.60.40.420:FF:000003">
    <property type="entry name" value="Blue copper"/>
    <property type="match status" value="1"/>
</dbReference>
<keyword evidence="3" id="KW-0325">Glycoprotein</keyword>
<gene>
    <name evidence="6" type="ORF">PVAP13_6NG033800</name>
</gene>
<evidence type="ECO:0000313" key="6">
    <source>
        <dbReference type="EMBL" id="KAG2576604.1"/>
    </source>
</evidence>
<dbReference type="SUPFAM" id="SSF49503">
    <property type="entry name" value="Cupredoxins"/>
    <property type="match status" value="1"/>
</dbReference>
<comment type="caution">
    <text evidence="6">The sequence shown here is derived from an EMBL/GenBank/DDBJ whole genome shotgun (WGS) entry which is preliminary data.</text>
</comment>
<evidence type="ECO:0000256" key="4">
    <source>
        <dbReference type="SAM" id="Phobius"/>
    </source>
</evidence>
<keyword evidence="7" id="KW-1185">Reference proteome</keyword>